<accession>W3XAI9</accession>
<name>W3XAI9_PESFW</name>
<gene>
    <name evidence="5" type="ORF">PFICI_04946</name>
</gene>
<dbReference type="Proteomes" id="UP000030651">
    <property type="component" value="Unassembled WGS sequence"/>
</dbReference>
<evidence type="ECO:0000256" key="1">
    <source>
        <dbReference type="ARBA" id="ARBA00022737"/>
    </source>
</evidence>
<evidence type="ECO:0000313" key="6">
    <source>
        <dbReference type="Proteomes" id="UP000030651"/>
    </source>
</evidence>
<dbReference type="InterPro" id="IPR056884">
    <property type="entry name" value="NPHP3-like_N"/>
</dbReference>
<keyword evidence="2" id="KW-0175">Coiled coil</keyword>
<feature type="compositionally biased region" description="Basic and acidic residues" evidence="3">
    <location>
        <begin position="711"/>
        <end position="720"/>
    </location>
</feature>
<feature type="region of interest" description="Disordered" evidence="3">
    <location>
        <begin position="1351"/>
        <end position="1370"/>
    </location>
</feature>
<evidence type="ECO:0000256" key="2">
    <source>
        <dbReference type="SAM" id="Coils"/>
    </source>
</evidence>
<reference evidence="6" key="1">
    <citation type="journal article" date="2015" name="BMC Genomics">
        <title>Genomic and transcriptomic analysis of the endophytic fungus Pestalotiopsis fici reveals its lifestyle and high potential for synthesis of natural products.</title>
        <authorList>
            <person name="Wang X."/>
            <person name="Zhang X."/>
            <person name="Liu L."/>
            <person name="Xiang M."/>
            <person name="Wang W."/>
            <person name="Sun X."/>
            <person name="Che Y."/>
            <person name="Guo L."/>
            <person name="Liu G."/>
            <person name="Guo L."/>
            <person name="Wang C."/>
            <person name="Yin W.B."/>
            <person name="Stadler M."/>
            <person name="Zhang X."/>
            <person name="Liu X."/>
        </authorList>
    </citation>
    <scope>NUCLEOTIDE SEQUENCE [LARGE SCALE GENOMIC DNA]</scope>
    <source>
        <strain evidence="6">W106-1 / CGMCC3.15140</strain>
    </source>
</reference>
<dbReference type="EMBL" id="KI912111">
    <property type="protein sequence ID" value="ETS83070.1"/>
    <property type="molecule type" value="Genomic_DNA"/>
</dbReference>
<protein>
    <recommendedName>
        <fullName evidence="4">Nephrocystin 3-like N-terminal domain-containing protein</fullName>
    </recommendedName>
</protein>
<feature type="region of interest" description="Disordered" evidence="3">
    <location>
        <begin position="707"/>
        <end position="733"/>
    </location>
</feature>
<feature type="coiled-coil region" evidence="2">
    <location>
        <begin position="505"/>
        <end position="612"/>
    </location>
</feature>
<feature type="compositionally biased region" description="Basic and acidic residues" evidence="3">
    <location>
        <begin position="1354"/>
        <end position="1365"/>
    </location>
</feature>
<dbReference type="OrthoDB" id="2913095at2759"/>
<proteinExistence type="predicted"/>
<dbReference type="KEGG" id="pfy:PFICI_04946"/>
<feature type="domain" description="Nephrocystin 3-like N-terminal" evidence="4">
    <location>
        <begin position="250"/>
        <end position="387"/>
    </location>
</feature>
<dbReference type="InterPro" id="IPR011990">
    <property type="entry name" value="TPR-like_helical_dom_sf"/>
</dbReference>
<sequence length="1518" mass="172286">MPRKEEIQKDIEDDREHDEKNVKLQALKNVGRGLLEVADVVVDVAADVFSPVGVCFKAVKLVLQLSAACKKSLFAESLQTLLSSKGERVIRIFAPYATGISPDAQDLMSESLKSTLYQLMVHFLSICADCAIATGLPKPKRLRGKLSMYKRVVTRVIAGDAAAVKAREERLDDLLGQLKATIPANTHADVLEVKAATQGLVDQFSRHTSLSLDDSNLTRIKEHLGFDHHNRNWGYWKRSYKSLLDSTLVDTGEWIKSNEDLVEWRDVDKSVPNVVLALEAPNGSGKTHACFWLLRHLVDLQKNSDNQTTRANVAHCFFESPGDTEKIAGSSETGMSLRDALAGLVLQLTETDVSFRTFVAKQCHQVGNTTYNGHDIWDNLIMDYLMAFSKQSGQDANDRKKSDTKAGRIFFLVIDGLEMAQGSQQDEDNTVLVRHIIESIRCHQNQTSSMNAKRNQPFQVRLFISGTEDYLKKVSTPGCVPRVSLCECNANDLNAFIGKKGQPALLKLEDAKSRLEKKLRLLARSGRLRISMKTIDIDLFRKKLIEESKNNYIKLQSYLEAIERASDKKLEEILSSDSLSEVYIIDSVRNSIDTLAKELRTQSQEIDVLNEILPWIVLPKEGRPTVAQLESVLRLKYGRAVNIKERIEQKYKSRSLLWCRDDVVFMSSNALDYLKREGGTATDNPIATSGQTNNVQKPNRAILHRAQQPESNERALRRDAMPSYSGESSFEKYSHGEPSGISYHRVDGHCRIILSLLKAVCPANAKIAEPLHDYAINNMLWHLSEVNPAEILTLGVERKREIGRWLYVFFMNENSVRVWFREERLSSILGDDWWESLDAVLRWFQDVEVAEGALSVLGTGGSSLILERKDLLERASEILASEWLLKSSWDAAKAFRRIAQLPKEIVDLEMSDQMRDRIRYDPDDNEGITFEHVRAAERWAQTKLKENKTKALRHTRIAETMVFYDMWDGVPSRCQKALENDSQNWKAKWYLARSLQRQNDHAGAVHQLLELMNLFKDNPGIKKKYHSAFEDIFKRFLDSSQDLDDKGPIQTFLKSFIDKPVSDPNLIAITLRQLKEAEYANSIETFFRNLLERESGQGFIELLFRFAEDKSFHENLSNKLRNIPDLLLQGYRRAIYQAHQKAQTADSLSESRLAHLRYYLAVALLYPRLPDSASRATVAGAMVTDGLDQKLRSIEEARQVLQRSVNRWKRRDCPQDVEKIILGKSTRALGFAYVEWARAQSQLTDGLVEPELRDGLPKLELLKQQQDERLVEQDLRFATLVARTYRHLGKGSLAEKHTRRVIEIAFAILDDDIPDNDWEGYDILAQALASLGREKDALAAWSLVSQAVEDEDDNSRSIDDKDKPSKGTAISMNRSVINVTTDRVTGFDGDDDSDDRSELGYEDDQAITGSVTQQPAQPHSGVFFVCNGNCGYEWQGRIEQDMYLCMDCANVRLEHGCLKKLEDAKLARRICAPDHKFLPVEKWTKEGSPGVGKDKVKVGHEVFSVKDWREGIRKKYLQ</sequence>
<evidence type="ECO:0000313" key="5">
    <source>
        <dbReference type="EMBL" id="ETS83070.1"/>
    </source>
</evidence>
<dbReference type="GeneID" id="19269959"/>
<evidence type="ECO:0000256" key="3">
    <source>
        <dbReference type="SAM" id="MobiDB-lite"/>
    </source>
</evidence>
<dbReference type="Gene3D" id="1.25.40.10">
    <property type="entry name" value="Tetratricopeptide repeat domain"/>
    <property type="match status" value="1"/>
</dbReference>
<keyword evidence="1" id="KW-0677">Repeat</keyword>
<evidence type="ECO:0000259" key="4">
    <source>
        <dbReference type="Pfam" id="PF24883"/>
    </source>
</evidence>
<organism evidence="5 6">
    <name type="scientific">Pestalotiopsis fici (strain W106-1 / CGMCC3.15140)</name>
    <dbReference type="NCBI Taxonomy" id="1229662"/>
    <lineage>
        <taxon>Eukaryota</taxon>
        <taxon>Fungi</taxon>
        <taxon>Dikarya</taxon>
        <taxon>Ascomycota</taxon>
        <taxon>Pezizomycotina</taxon>
        <taxon>Sordariomycetes</taxon>
        <taxon>Xylariomycetidae</taxon>
        <taxon>Amphisphaeriales</taxon>
        <taxon>Sporocadaceae</taxon>
        <taxon>Pestalotiopsis</taxon>
    </lineage>
</organism>
<keyword evidence="6" id="KW-1185">Reference proteome</keyword>
<dbReference type="PANTHER" id="PTHR10039:SF17">
    <property type="entry name" value="FUNGAL STAND N-TERMINAL GOODBYE DOMAIN-CONTAINING PROTEIN-RELATED"/>
    <property type="match status" value="1"/>
</dbReference>
<dbReference type="Pfam" id="PF24883">
    <property type="entry name" value="NPHP3_N"/>
    <property type="match status" value="1"/>
</dbReference>
<dbReference type="RefSeq" id="XP_007831718.1">
    <property type="nucleotide sequence ID" value="XM_007833527.1"/>
</dbReference>
<dbReference type="SUPFAM" id="SSF48452">
    <property type="entry name" value="TPR-like"/>
    <property type="match status" value="1"/>
</dbReference>
<dbReference type="PANTHER" id="PTHR10039">
    <property type="entry name" value="AMELOGENIN"/>
    <property type="match status" value="1"/>
</dbReference>
<dbReference type="HOGENOM" id="CLU_001466_3_0_1"/>
<dbReference type="eggNOG" id="ENOG502SJ79">
    <property type="taxonomic scope" value="Eukaryota"/>
</dbReference>
<dbReference type="OMA" id="GFEEFFQ"/>
<dbReference type="InParanoid" id="W3XAI9"/>